<protein>
    <submittedName>
        <fullName evidence="6">GAF domain-containing protein</fullName>
    </submittedName>
</protein>
<evidence type="ECO:0000259" key="5">
    <source>
        <dbReference type="PROSITE" id="PS50921"/>
    </source>
</evidence>
<dbReference type="AlphaFoldDB" id="A0A5S5D3Q9"/>
<dbReference type="InterPro" id="IPR003018">
    <property type="entry name" value="GAF"/>
</dbReference>
<keyword evidence="2" id="KW-0418">Kinase</keyword>
<dbReference type="RefSeq" id="WP_166531415.1">
    <property type="nucleotide sequence ID" value="NZ_VNHW01000001.1"/>
</dbReference>
<evidence type="ECO:0000313" key="7">
    <source>
        <dbReference type="Proteomes" id="UP000322499"/>
    </source>
</evidence>
<dbReference type="Pfam" id="PF03861">
    <property type="entry name" value="ANTAR"/>
    <property type="match status" value="1"/>
</dbReference>
<dbReference type="Gene3D" id="3.30.450.40">
    <property type="match status" value="1"/>
</dbReference>
<keyword evidence="1" id="KW-0808">Transferase</keyword>
<dbReference type="GO" id="GO:0016301">
    <property type="term" value="F:kinase activity"/>
    <property type="evidence" value="ECO:0007669"/>
    <property type="project" value="UniProtKB-KW"/>
</dbReference>
<dbReference type="SUPFAM" id="SSF55781">
    <property type="entry name" value="GAF domain-like"/>
    <property type="match status" value="1"/>
</dbReference>
<dbReference type="GO" id="GO:0003723">
    <property type="term" value="F:RNA binding"/>
    <property type="evidence" value="ECO:0007669"/>
    <property type="project" value="InterPro"/>
</dbReference>
<dbReference type="PIRSF" id="PIRSF036625">
    <property type="entry name" value="GAF_ANTAR"/>
    <property type="match status" value="1"/>
</dbReference>
<feature type="domain" description="ANTAR" evidence="5">
    <location>
        <begin position="171"/>
        <end position="232"/>
    </location>
</feature>
<name>A0A5S5D3Q9_9ACTN</name>
<dbReference type="InterPro" id="IPR036388">
    <property type="entry name" value="WH-like_DNA-bd_sf"/>
</dbReference>
<evidence type="ECO:0000256" key="4">
    <source>
        <dbReference type="ARBA" id="ARBA00023163"/>
    </source>
</evidence>
<evidence type="ECO:0000313" key="6">
    <source>
        <dbReference type="EMBL" id="TYP90667.1"/>
    </source>
</evidence>
<dbReference type="InterPro" id="IPR005561">
    <property type="entry name" value="ANTAR"/>
</dbReference>
<dbReference type="SMART" id="SM01012">
    <property type="entry name" value="ANTAR"/>
    <property type="match status" value="1"/>
</dbReference>
<accession>A0A5S5D3Q9</accession>
<evidence type="ECO:0000256" key="2">
    <source>
        <dbReference type="ARBA" id="ARBA00022777"/>
    </source>
</evidence>
<keyword evidence="4" id="KW-0804">Transcription</keyword>
<dbReference type="EMBL" id="VNHW01000001">
    <property type="protein sequence ID" value="TYP90667.1"/>
    <property type="molecule type" value="Genomic_DNA"/>
</dbReference>
<dbReference type="PROSITE" id="PS50921">
    <property type="entry name" value="ANTAR"/>
    <property type="match status" value="1"/>
</dbReference>
<dbReference type="InterPro" id="IPR012074">
    <property type="entry name" value="GAF_ANTAR"/>
</dbReference>
<gene>
    <name evidence="6" type="ORF">BD833_101385</name>
</gene>
<organism evidence="6 7">
    <name type="scientific">Blastococcus xanthinilyticus</name>
    <dbReference type="NCBI Taxonomy" id="1564164"/>
    <lineage>
        <taxon>Bacteria</taxon>
        <taxon>Bacillati</taxon>
        <taxon>Actinomycetota</taxon>
        <taxon>Actinomycetes</taxon>
        <taxon>Geodermatophilales</taxon>
        <taxon>Geodermatophilaceae</taxon>
        <taxon>Blastococcus</taxon>
    </lineage>
</organism>
<dbReference type="InterPro" id="IPR011006">
    <property type="entry name" value="CheY-like_superfamily"/>
</dbReference>
<dbReference type="SUPFAM" id="SSF52172">
    <property type="entry name" value="CheY-like"/>
    <property type="match status" value="1"/>
</dbReference>
<comment type="caution">
    <text evidence="6">The sequence shown here is derived from an EMBL/GenBank/DDBJ whole genome shotgun (WGS) entry which is preliminary data.</text>
</comment>
<evidence type="ECO:0000256" key="3">
    <source>
        <dbReference type="ARBA" id="ARBA00023015"/>
    </source>
</evidence>
<proteinExistence type="predicted"/>
<sequence>MAAAASDPRGTPGATHLADVMSRTARRLQEEHGDVEATLQAVTVTAVEIVPGAAGCSISYVIGRSTVEPRASTGDLSRSLDLLQGRLGQGPCMDAVWETDAVRVDDLAADDRWPLFAREAAGRGVGSMLCFRLFVERNRLGAMNLYGRKPGTFDDVSQDVGHLLAAHAAVALAGAEHEAQLRAAVGSRDAIGQAKGILMERHKLTADQAFAVLARVSQELNRKLTDVAAELTDTGAVPGGARRRD</sequence>
<dbReference type="Gene3D" id="1.10.10.10">
    <property type="entry name" value="Winged helix-like DNA-binding domain superfamily/Winged helix DNA-binding domain"/>
    <property type="match status" value="1"/>
</dbReference>
<dbReference type="SMART" id="SM00065">
    <property type="entry name" value="GAF"/>
    <property type="match status" value="1"/>
</dbReference>
<reference evidence="6 7" key="1">
    <citation type="submission" date="2019-07" db="EMBL/GenBank/DDBJ databases">
        <title>Genomic Encyclopedia of Archaeal and Bacterial Type Strains, Phase II (KMG-II): from individual species to whole genera.</title>
        <authorList>
            <person name="Goeker M."/>
        </authorList>
    </citation>
    <scope>NUCLEOTIDE SEQUENCE [LARGE SCALE GENOMIC DNA]</scope>
    <source>
        <strain evidence="6 7">DSM 46842</strain>
    </source>
</reference>
<evidence type="ECO:0000256" key="1">
    <source>
        <dbReference type="ARBA" id="ARBA00022679"/>
    </source>
</evidence>
<dbReference type="Pfam" id="PF13185">
    <property type="entry name" value="GAF_2"/>
    <property type="match status" value="1"/>
</dbReference>
<dbReference type="Proteomes" id="UP000322499">
    <property type="component" value="Unassembled WGS sequence"/>
</dbReference>
<keyword evidence="7" id="KW-1185">Reference proteome</keyword>
<keyword evidence="3" id="KW-0805">Transcription regulation</keyword>
<dbReference type="InterPro" id="IPR029016">
    <property type="entry name" value="GAF-like_dom_sf"/>
</dbReference>